<dbReference type="RefSeq" id="WP_092914005.1">
    <property type="nucleotide sequence ID" value="NZ_FOXB01000052.1"/>
</dbReference>
<keyword evidence="2" id="KW-1185">Reference proteome</keyword>
<evidence type="ECO:0008006" key="3">
    <source>
        <dbReference type="Google" id="ProtNLM"/>
    </source>
</evidence>
<dbReference type="EMBL" id="FOXB01000052">
    <property type="protein sequence ID" value="SFP88723.1"/>
    <property type="molecule type" value="Genomic_DNA"/>
</dbReference>
<organism evidence="1 2">
    <name type="scientific">Hydrogenimonas thermophila</name>
    <dbReference type="NCBI Taxonomy" id="223786"/>
    <lineage>
        <taxon>Bacteria</taxon>
        <taxon>Pseudomonadati</taxon>
        <taxon>Campylobacterota</taxon>
        <taxon>Epsilonproteobacteria</taxon>
        <taxon>Campylobacterales</taxon>
        <taxon>Hydrogenimonadaceae</taxon>
        <taxon>Hydrogenimonas</taxon>
    </lineage>
</organism>
<dbReference type="STRING" id="223786.SAMN05216234_1527"/>
<name>A0A1I5U0B8_9BACT</name>
<protein>
    <recommendedName>
        <fullName evidence="3">CopG family transcriptional regulator</fullName>
    </recommendedName>
</protein>
<dbReference type="AlphaFoldDB" id="A0A1I5U0B8"/>
<reference evidence="1 2" key="1">
    <citation type="submission" date="2016-10" db="EMBL/GenBank/DDBJ databases">
        <authorList>
            <person name="de Groot N.N."/>
        </authorList>
    </citation>
    <scope>NUCLEOTIDE SEQUENCE [LARGE SCALE GENOMIC DNA]</scope>
    <source>
        <strain evidence="1 2">EP1-55-1</strain>
    </source>
</reference>
<evidence type="ECO:0000313" key="2">
    <source>
        <dbReference type="Proteomes" id="UP000199227"/>
    </source>
</evidence>
<proteinExistence type="predicted"/>
<dbReference type="OrthoDB" id="5519576at2"/>
<gene>
    <name evidence="1" type="ORF">SAMN05216234_1527</name>
</gene>
<accession>A0A1I5U0B8</accession>
<evidence type="ECO:0000313" key="1">
    <source>
        <dbReference type="EMBL" id="SFP88723.1"/>
    </source>
</evidence>
<sequence length="78" mass="8966">MKTVTMRVDDSIYQIIKTAADGERRNISNFIEYATLQYLTSSQYVSDNEMNEILNDKELVKNLEIGLEEAKNGDYVIV</sequence>
<dbReference type="Proteomes" id="UP000199227">
    <property type="component" value="Unassembled WGS sequence"/>
</dbReference>